<dbReference type="Proteomes" id="UP000619457">
    <property type="component" value="Unassembled WGS sequence"/>
</dbReference>
<comment type="caution">
    <text evidence="1">The sequence shown here is derived from an EMBL/GenBank/DDBJ whole genome shotgun (WGS) entry which is preliminary data.</text>
</comment>
<reference evidence="1" key="2">
    <citation type="submission" date="2020-09" db="EMBL/GenBank/DDBJ databases">
        <authorList>
            <person name="Sun Q."/>
            <person name="Kim S."/>
        </authorList>
    </citation>
    <scope>NUCLEOTIDE SEQUENCE</scope>
    <source>
        <strain evidence="1">KCTC 12368</strain>
    </source>
</reference>
<reference evidence="1" key="1">
    <citation type="journal article" date="2014" name="Int. J. Syst. Evol. Microbiol.">
        <title>Complete genome sequence of Corynebacterium casei LMG S-19264T (=DSM 44701T), isolated from a smear-ripened cheese.</title>
        <authorList>
            <consortium name="US DOE Joint Genome Institute (JGI-PGF)"/>
            <person name="Walter F."/>
            <person name="Albersmeier A."/>
            <person name="Kalinowski J."/>
            <person name="Ruckert C."/>
        </authorList>
    </citation>
    <scope>NUCLEOTIDE SEQUENCE</scope>
    <source>
        <strain evidence="1">KCTC 12368</strain>
    </source>
</reference>
<organism evidence="1 2">
    <name type="scientific">Echinicola pacifica</name>
    <dbReference type="NCBI Taxonomy" id="346377"/>
    <lineage>
        <taxon>Bacteria</taxon>
        <taxon>Pseudomonadati</taxon>
        <taxon>Bacteroidota</taxon>
        <taxon>Cytophagia</taxon>
        <taxon>Cytophagales</taxon>
        <taxon>Cyclobacteriaceae</taxon>
        <taxon>Echinicola</taxon>
    </lineage>
</organism>
<dbReference type="PROSITE" id="PS51257">
    <property type="entry name" value="PROKAR_LIPOPROTEIN"/>
    <property type="match status" value="1"/>
</dbReference>
<sequence>MKAKWLLFAGLSATMLFSCERDNAPGTGDENIVLNTDSQSLSTRLSKETSGVVGISSASQADARSKVGTELEEAVNLPLELIAQAAAPVFEGNTLQATHVDIDGNYAYVTYNTRGEKYLGAIDIFDISNVLSPVITSQAIFTGADLNAVKYADGKLYIASAVDIYDDYGVESPANLITVSTSGGKFTSDFTFTSILGNAGMDVTYANGYAITASGADGAVTVIEGSSNTQVKLQEFPEAIGITVDGNGIYVLDAQQGVVKFTGSDLTEAYSITIGDDYEQSKRTMDIHGTTLIVSEGPRGAGLYNTTDGSMVGTIEIPVLTEGIDPIEIVTNAVSSNSTHLFMANGSAGVSVAEFGDAALASTMGVLDLLGSSNFVKANNEYLFVASGLEGLQILKLNLADESSIACEDLPQYKGSAWLNVNSGEPQGYSGSLSVNGLNINDDFTYCGSLAVKEWANVNSGGTFNMKGSIVVGQYKKESGLNINDTMIIEGSMVIYGNLVLNSGATLQFSGAGNSLTVYGNVYQNAGSSITGDYTDTEGNVKK</sequence>
<dbReference type="InterPro" id="IPR011044">
    <property type="entry name" value="Quino_amine_DH_bsu"/>
</dbReference>
<keyword evidence="2" id="KW-1185">Reference proteome</keyword>
<dbReference type="SUPFAM" id="SSF50969">
    <property type="entry name" value="YVTN repeat-like/Quinoprotein amine dehydrogenase"/>
    <property type="match status" value="1"/>
</dbReference>
<dbReference type="RefSeq" id="WP_026235530.1">
    <property type="nucleotide sequence ID" value="NZ_BMWX01000002.1"/>
</dbReference>
<protein>
    <recommendedName>
        <fullName evidence="3">LVIVD repeat-containing protein</fullName>
    </recommendedName>
</protein>
<dbReference type="AlphaFoldDB" id="A0A918PUB9"/>
<evidence type="ECO:0008006" key="3">
    <source>
        <dbReference type="Google" id="ProtNLM"/>
    </source>
</evidence>
<accession>A0A918PUB9</accession>
<name>A0A918PUB9_9BACT</name>
<evidence type="ECO:0000313" key="2">
    <source>
        <dbReference type="Proteomes" id="UP000619457"/>
    </source>
</evidence>
<evidence type="ECO:0000313" key="1">
    <source>
        <dbReference type="EMBL" id="GGZ22143.1"/>
    </source>
</evidence>
<gene>
    <name evidence="1" type="ORF">GCM10007049_13660</name>
</gene>
<dbReference type="EMBL" id="BMWX01000002">
    <property type="protein sequence ID" value="GGZ22143.1"/>
    <property type="molecule type" value="Genomic_DNA"/>
</dbReference>
<proteinExistence type="predicted"/>